<evidence type="ECO:0000313" key="1">
    <source>
        <dbReference type="EMBL" id="MEA5446693.1"/>
    </source>
</evidence>
<sequence>MSRSQRLIQLLTEQGPLSSAAVQKALGISRPTLSRLMREVNDQVLRLGQTRQVRYAVPRQLEGLPDSLPVYRVDEDGRAHDHARIRALAPSEWAWQAEDGLRIGTGLPREISALWPRGYMADAHFGQVGDEEEQLRLLSEQGIAMPGNLILGEAAMAGFLGHDPEPHSLDDLPKLAQQAEAGDPPGEPVPGDSPRFTAWMEGHQVLVRFAPLADSPTAQRQAGLLAAEAQALELLRRQGLPVAPARLLDLGGYRFLATARIDRVGRLGRRAVLPLRALSGKGVDPEDAAATATALKRSARLSAEEAEQILWLEEFFRLIGSRPLDGETLPFFPTEDALHLAPLQALPPSRLAPAEDGSLPDQFPAPSLPATGALARWRSAAQAAAEYCQRLASDERLDFELRKLAGGHGKMLAERLERLG</sequence>
<protein>
    <submittedName>
        <fullName evidence="1">Uncharacterized protein</fullName>
    </submittedName>
</protein>
<evidence type="ECO:0000313" key="2">
    <source>
        <dbReference type="Proteomes" id="UP001302316"/>
    </source>
</evidence>
<dbReference type="EMBL" id="JAYGII010000048">
    <property type="protein sequence ID" value="MEA5446693.1"/>
    <property type="molecule type" value="Genomic_DNA"/>
</dbReference>
<dbReference type="Proteomes" id="UP001302316">
    <property type="component" value="Unassembled WGS sequence"/>
</dbReference>
<name>A0AAP6JH06_9GAMM</name>
<proteinExistence type="predicted"/>
<gene>
    <name evidence="1" type="ORF">VCB98_12775</name>
</gene>
<comment type="caution">
    <text evidence="1">The sequence shown here is derived from an EMBL/GenBank/DDBJ whole genome shotgun (WGS) entry which is preliminary data.</text>
</comment>
<organism evidence="1 2">
    <name type="scientific">Natronospira elongata</name>
    <dbReference type="NCBI Taxonomy" id="3110268"/>
    <lineage>
        <taxon>Bacteria</taxon>
        <taxon>Pseudomonadati</taxon>
        <taxon>Pseudomonadota</taxon>
        <taxon>Gammaproteobacteria</taxon>
        <taxon>Natronospirales</taxon>
        <taxon>Natronospiraceae</taxon>
        <taxon>Natronospira</taxon>
    </lineage>
</organism>
<reference evidence="1 2" key="1">
    <citation type="submission" date="2023-12" db="EMBL/GenBank/DDBJ databases">
        <title>Whole-genome sequencing of halo(alkali)philic microorganisms from hypersaline lakes.</title>
        <authorList>
            <person name="Sorokin D.Y."/>
            <person name="Merkel A.Y."/>
            <person name="Messina E."/>
            <person name="Yakimov M."/>
        </authorList>
    </citation>
    <scope>NUCLEOTIDE SEQUENCE [LARGE SCALE GENOMIC DNA]</scope>
    <source>
        <strain evidence="1 2">AB-CW1</strain>
    </source>
</reference>
<keyword evidence="2" id="KW-1185">Reference proteome</keyword>
<dbReference type="RefSeq" id="WP_346053148.1">
    <property type="nucleotide sequence ID" value="NZ_JAYGII010000048.1"/>
</dbReference>
<accession>A0AAP6JH06</accession>
<dbReference type="AlphaFoldDB" id="A0AAP6JH06"/>